<evidence type="ECO:0000313" key="2">
    <source>
        <dbReference type="Proteomes" id="UP000008718"/>
    </source>
</evidence>
<organism evidence="1 2">
    <name type="scientific">Paludibacter propionicigenes (strain DSM 17365 / JCM 13257 / WB4)</name>
    <dbReference type="NCBI Taxonomy" id="694427"/>
    <lineage>
        <taxon>Bacteria</taxon>
        <taxon>Pseudomonadati</taxon>
        <taxon>Bacteroidota</taxon>
        <taxon>Bacteroidia</taxon>
        <taxon>Bacteroidales</taxon>
        <taxon>Paludibacteraceae</taxon>
        <taxon>Paludibacter</taxon>
    </lineage>
</organism>
<dbReference type="STRING" id="694427.Palpr_2293"/>
<accession>E4T6T5</accession>
<protein>
    <recommendedName>
        <fullName evidence="3">DUF4747 domain-containing protein</fullName>
    </recommendedName>
</protein>
<dbReference type="KEGG" id="ppn:Palpr_2293"/>
<dbReference type="AlphaFoldDB" id="E4T6T5"/>
<gene>
    <name evidence="1" type="ordered locus">Palpr_2293</name>
</gene>
<name>E4T6T5_PALPW</name>
<evidence type="ECO:0000313" key="1">
    <source>
        <dbReference type="EMBL" id="ADQ80429.1"/>
    </source>
</evidence>
<dbReference type="OrthoDB" id="788845at2"/>
<dbReference type="HOGENOM" id="CLU_955952_0_0_10"/>
<sequence>MSKKQKEKEFYFYVINIKLRDKESKKDLEHTDYTRIFKSLFNNRVHKRSSNTKHCIIKNLFEEIENDEVLYLSGLIAQFTYIENEKWFNVKSMDIDEEFAAPEGLFPDAKMTEYVFIPKAHRFCYKITSEFQTNPYPIKNFFEKALNEVCKSNEYVQVDVETDASTIEMILASPVIKKLIIDINYSNFDSGNVLKRFVDDDVRQSNTSKLKIEATQKPGVSIDVKESKILSGAISSSLSNGETQARVIDEKGKTHTINTSDFPLKDHVFGFPSRFNALVHNKIMEMFRNGN</sequence>
<dbReference type="Pfam" id="PF15931">
    <property type="entry name" value="DUF4747"/>
    <property type="match status" value="1"/>
</dbReference>
<dbReference type="eggNOG" id="ENOG50333D2">
    <property type="taxonomic scope" value="Bacteria"/>
</dbReference>
<dbReference type="EMBL" id="CP002345">
    <property type="protein sequence ID" value="ADQ80429.1"/>
    <property type="molecule type" value="Genomic_DNA"/>
</dbReference>
<reference evidence="1 2" key="2">
    <citation type="journal article" date="2011" name="Stand. Genomic Sci.">
        <title>Complete genome sequence of Paludibacter propionicigenes type strain (WB4).</title>
        <authorList>
            <person name="Gronow S."/>
            <person name="Munk C."/>
            <person name="Lapidus A."/>
            <person name="Nolan M."/>
            <person name="Lucas S."/>
            <person name="Hammon N."/>
            <person name="Deshpande S."/>
            <person name="Cheng J.F."/>
            <person name="Tapia R."/>
            <person name="Han C."/>
            <person name="Goodwin L."/>
            <person name="Pitluck S."/>
            <person name="Liolios K."/>
            <person name="Ivanova N."/>
            <person name="Mavromatis K."/>
            <person name="Mikhailova N."/>
            <person name="Pati A."/>
            <person name="Chen A."/>
            <person name="Palaniappan K."/>
            <person name="Land M."/>
            <person name="Hauser L."/>
            <person name="Chang Y.J."/>
            <person name="Jeffries C.D."/>
            <person name="Brambilla E."/>
            <person name="Rohde M."/>
            <person name="Goker M."/>
            <person name="Detter J.C."/>
            <person name="Woyke T."/>
            <person name="Bristow J."/>
            <person name="Eisen J.A."/>
            <person name="Markowitz V."/>
            <person name="Hugenholtz P."/>
            <person name="Kyrpides N.C."/>
            <person name="Klenk H.P."/>
        </authorList>
    </citation>
    <scope>NUCLEOTIDE SEQUENCE [LARGE SCALE GENOMIC DNA]</scope>
    <source>
        <strain evidence="2">DSM 17365 / JCM 13257 / WB4</strain>
    </source>
</reference>
<dbReference type="RefSeq" id="WP_013445798.1">
    <property type="nucleotide sequence ID" value="NC_014734.1"/>
</dbReference>
<evidence type="ECO:0008006" key="3">
    <source>
        <dbReference type="Google" id="ProtNLM"/>
    </source>
</evidence>
<reference key="1">
    <citation type="submission" date="2010-11" db="EMBL/GenBank/DDBJ databases">
        <title>The complete genome of Paludibacter propionicigenes DSM 17365.</title>
        <authorList>
            <consortium name="US DOE Joint Genome Institute (JGI-PGF)"/>
            <person name="Lucas S."/>
            <person name="Copeland A."/>
            <person name="Lapidus A."/>
            <person name="Bruce D."/>
            <person name="Goodwin L."/>
            <person name="Pitluck S."/>
            <person name="Kyrpides N."/>
            <person name="Mavromatis K."/>
            <person name="Ivanova N."/>
            <person name="Munk A.C."/>
            <person name="Brettin T."/>
            <person name="Detter J.C."/>
            <person name="Han C."/>
            <person name="Tapia R."/>
            <person name="Land M."/>
            <person name="Hauser L."/>
            <person name="Markowitz V."/>
            <person name="Cheng J.-F."/>
            <person name="Hugenholtz P."/>
            <person name="Woyke T."/>
            <person name="Wu D."/>
            <person name="Gronow S."/>
            <person name="Wellnitz S."/>
            <person name="Brambilla E."/>
            <person name="Klenk H.-P."/>
            <person name="Eisen J.A."/>
        </authorList>
    </citation>
    <scope>NUCLEOTIDE SEQUENCE</scope>
    <source>
        <strain>WB4</strain>
    </source>
</reference>
<keyword evidence="2" id="KW-1185">Reference proteome</keyword>
<proteinExistence type="predicted"/>
<dbReference type="InterPro" id="IPR031832">
    <property type="entry name" value="DUF4747"/>
</dbReference>
<dbReference type="Proteomes" id="UP000008718">
    <property type="component" value="Chromosome"/>
</dbReference>